<evidence type="ECO:0000313" key="2">
    <source>
        <dbReference type="EMBL" id="RZC80084.1"/>
    </source>
</evidence>
<accession>A0A4Y7L3F8</accession>
<evidence type="ECO:0000313" key="3">
    <source>
        <dbReference type="Proteomes" id="UP000316621"/>
    </source>
</evidence>
<dbReference type="Gramene" id="RZC80084">
    <property type="protein sequence ID" value="RZC80084"/>
    <property type="gene ID" value="C5167_042660"/>
</dbReference>
<keyword evidence="3" id="KW-1185">Reference proteome</keyword>
<protein>
    <submittedName>
        <fullName evidence="2">Uncharacterized protein</fullName>
    </submittedName>
</protein>
<evidence type="ECO:0000256" key="1">
    <source>
        <dbReference type="ARBA" id="ARBA00022679"/>
    </source>
</evidence>
<organism evidence="2 3">
    <name type="scientific">Papaver somniferum</name>
    <name type="common">Opium poppy</name>
    <dbReference type="NCBI Taxonomy" id="3469"/>
    <lineage>
        <taxon>Eukaryota</taxon>
        <taxon>Viridiplantae</taxon>
        <taxon>Streptophyta</taxon>
        <taxon>Embryophyta</taxon>
        <taxon>Tracheophyta</taxon>
        <taxon>Spermatophyta</taxon>
        <taxon>Magnoliopsida</taxon>
        <taxon>Ranunculales</taxon>
        <taxon>Papaveraceae</taxon>
        <taxon>Papaveroideae</taxon>
        <taxon>Papaver</taxon>
    </lineage>
</organism>
<dbReference type="PANTHER" id="PTHR31896:SF12">
    <property type="entry name" value="HXXXD-TYPE ACYL-TRANSFERASE FAMILY PROTEIN"/>
    <property type="match status" value="1"/>
</dbReference>
<gene>
    <name evidence="2" type="ORF">C5167_042660</name>
</gene>
<proteinExistence type="predicted"/>
<dbReference type="AlphaFoldDB" id="A0A4Y7L3F8"/>
<dbReference type="Proteomes" id="UP000316621">
    <property type="component" value="Chromosome 10"/>
</dbReference>
<dbReference type="InterPro" id="IPR051283">
    <property type="entry name" value="Sec_Metabolite_Acyltrans"/>
</dbReference>
<dbReference type="GO" id="GO:0016740">
    <property type="term" value="F:transferase activity"/>
    <property type="evidence" value="ECO:0007669"/>
    <property type="project" value="UniProtKB-KW"/>
</dbReference>
<sequence>MGPLLDNATVLMGNSPRFEIYGCDFGLGVTAARCGFANKFDGKVTSYRGLTGIGSVMLEPCSTEFCPSQDE</sequence>
<name>A0A4Y7L3F8_PAPSO</name>
<reference evidence="2 3" key="1">
    <citation type="journal article" date="2018" name="Science">
        <title>The opium poppy genome and morphinan production.</title>
        <authorList>
            <person name="Guo L."/>
            <person name="Winzer T."/>
            <person name="Yang X."/>
            <person name="Li Y."/>
            <person name="Ning Z."/>
            <person name="He Z."/>
            <person name="Teodor R."/>
            <person name="Lu Y."/>
            <person name="Bowser T.A."/>
            <person name="Graham I.A."/>
            <person name="Ye K."/>
        </authorList>
    </citation>
    <scope>NUCLEOTIDE SEQUENCE [LARGE SCALE GENOMIC DNA]</scope>
    <source>
        <strain evidence="3">cv. HN1</strain>
        <tissue evidence="2">Leaves</tissue>
    </source>
</reference>
<dbReference type="EMBL" id="CM010724">
    <property type="protein sequence ID" value="RZC80084.1"/>
    <property type="molecule type" value="Genomic_DNA"/>
</dbReference>
<dbReference type="PANTHER" id="PTHR31896">
    <property type="entry name" value="FAMILY REGULATORY PROTEIN, PUTATIVE (AFU_ORTHOLOGUE AFUA_3G14730)-RELATED"/>
    <property type="match status" value="1"/>
</dbReference>
<keyword evidence="1" id="KW-0808">Transferase</keyword>